<reference evidence="2 3" key="1">
    <citation type="submission" date="2023-08" db="EMBL/GenBank/DDBJ databases">
        <title>Annotated Genome Sequence of Vanrija albida AlHP1.</title>
        <authorList>
            <person name="Herzog R."/>
        </authorList>
    </citation>
    <scope>NUCLEOTIDE SEQUENCE [LARGE SCALE GENOMIC DNA]</scope>
    <source>
        <strain evidence="2 3">AlHP1</strain>
    </source>
</reference>
<keyword evidence="3" id="KW-1185">Reference proteome</keyword>
<evidence type="ECO:0000313" key="2">
    <source>
        <dbReference type="EMBL" id="KAL1412180.1"/>
    </source>
</evidence>
<evidence type="ECO:0000313" key="3">
    <source>
        <dbReference type="Proteomes" id="UP001565368"/>
    </source>
</evidence>
<feature type="compositionally biased region" description="Low complexity" evidence="1">
    <location>
        <begin position="354"/>
        <end position="365"/>
    </location>
</feature>
<evidence type="ECO:0000256" key="1">
    <source>
        <dbReference type="SAM" id="MobiDB-lite"/>
    </source>
</evidence>
<dbReference type="GeneID" id="95984233"/>
<proteinExistence type="predicted"/>
<comment type="caution">
    <text evidence="2">The sequence shown here is derived from an EMBL/GenBank/DDBJ whole genome shotgun (WGS) entry which is preliminary data.</text>
</comment>
<protein>
    <recommendedName>
        <fullName evidence="4">F-box domain-containing protein</fullName>
    </recommendedName>
</protein>
<dbReference type="Proteomes" id="UP001565368">
    <property type="component" value="Unassembled WGS sequence"/>
</dbReference>
<accession>A0ABR3QBT5</accession>
<sequence length="374" mass="42702">MTPSLDHTAFPQLFDSIFAALDHAGLLAMRGTSRDNCRRADAELFKHVVAERVLEREFAADFDPLFFKFSDPDGMPLPLPLLQVYDLANIEKPKWRPKIRKRRVAELLGRTRVLDADLRSFSRMPALRLPNLEYVRVLGLSPKRISREYEVPPADTIVIFSPYIPAHAPTFRTTYHPGAPTSATKVIVHFCESQTWLHATLNRNGFSESWFEISNIVITVSSLFSSTQYRYAADFRRTMYWAWVLDRFAKHLEAFVSRVCSGSNNLKSFTIVGLRASLQATFNRHGHHNDLRQPPALSLNDLVDHRFWPRCPDGLPGTLSILSLVVNNERVKCLSLDEYMADLSPQERLHELVPPTRRSVRRTPSIASDSSDEE</sequence>
<dbReference type="EMBL" id="JBBXJM010000002">
    <property type="protein sequence ID" value="KAL1412180.1"/>
    <property type="molecule type" value="Genomic_DNA"/>
</dbReference>
<organism evidence="2 3">
    <name type="scientific">Vanrija albida</name>
    <dbReference type="NCBI Taxonomy" id="181172"/>
    <lineage>
        <taxon>Eukaryota</taxon>
        <taxon>Fungi</taxon>
        <taxon>Dikarya</taxon>
        <taxon>Basidiomycota</taxon>
        <taxon>Agaricomycotina</taxon>
        <taxon>Tremellomycetes</taxon>
        <taxon>Trichosporonales</taxon>
        <taxon>Trichosporonaceae</taxon>
        <taxon>Vanrija</taxon>
    </lineage>
</organism>
<dbReference type="RefSeq" id="XP_069212124.1">
    <property type="nucleotide sequence ID" value="XM_069351738.1"/>
</dbReference>
<feature type="region of interest" description="Disordered" evidence="1">
    <location>
        <begin position="354"/>
        <end position="374"/>
    </location>
</feature>
<evidence type="ECO:0008006" key="4">
    <source>
        <dbReference type="Google" id="ProtNLM"/>
    </source>
</evidence>
<gene>
    <name evidence="2" type="ORF">Q8F55_003190</name>
</gene>
<name>A0ABR3QBT5_9TREE</name>